<feature type="transmembrane region" description="Helical" evidence="5">
    <location>
        <begin position="325"/>
        <end position="349"/>
    </location>
</feature>
<reference evidence="7 8" key="1">
    <citation type="journal article" date="2019" name="Int. J. Syst. Evol. Microbiol.">
        <title>The Global Catalogue of Microorganisms (GCM) 10K type strain sequencing project: providing services to taxonomists for standard genome sequencing and annotation.</title>
        <authorList>
            <consortium name="The Broad Institute Genomics Platform"/>
            <consortium name="The Broad Institute Genome Sequencing Center for Infectious Disease"/>
            <person name="Wu L."/>
            <person name="Ma J."/>
        </authorList>
    </citation>
    <scope>NUCLEOTIDE SEQUENCE [LARGE SCALE GENOMIC DNA]</scope>
    <source>
        <strain evidence="7 8">JCM 16034</strain>
    </source>
</reference>
<proteinExistence type="predicted"/>
<evidence type="ECO:0000256" key="2">
    <source>
        <dbReference type="ARBA" id="ARBA00022692"/>
    </source>
</evidence>
<keyword evidence="3 5" id="KW-1133">Transmembrane helix</keyword>
<feature type="transmembrane region" description="Helical" evidence="5">
    <location>
        <begin position="361"/>
        <end position="382"/>
    </location>
</feature>
<comment type="caution">
    <text evidence="7">The sequence shown here is derived from an EMBL/GenBank/DDBJ whole genome shotgun (WGS) entry which is preliminary data.</text>
</comment>
<dbReference type="InterPro" id="IPR011701">
    <property type="entry name" value="MFS"/>
</dbReference>
<evidence type="ECO:0000259" key="6">
    <source>
        <dbReference type="PROSITE" id="PS50850"/>
    </source>
</evidence>
<keyword evidence="2 5" id="KW-0812">Transmembrane</keyword>
<feature type="transmembrane region" description="Helical" evidence="5">
    <location>
        <begin position="388"/>
        <end position="408"/>
    </location>
</feature>
<evidence type="ECO:0000256" key="3">
    <source>
        <dbReference type="ARBA" id="ARBA00022989"/>
    </source>
</evidence>
<keyword evidence="8" id="KW-1185">Reference proteome</keyword>
<dbReference type="PANTHER" id="PTHR23518:SF2">
    <property type="entry name" value="MAJOR FACILITATOR SUPERFAMILY TRANSPORTER"/>
    <property type="match status" value="1"/>
</dbReference>
<keyword evidence="4 5" id="KW-0472">Membrane</keyword>
<accession>A0ABN3BSP6</accession>
<evidence type="ECO:0000313" key="8">
    <source>
        <dbReference type="Proteomes" id="UP001500432"/>
    </source>
</evidence>
<feature type="transmembrane region" description="Helical" evidence="5">
    <location>
        <begin position="299"/>
        <end position="319"/>
    </location>
</feature>
<organism evidence="7 8">
    <name type="scientific">Sinomonas flava</name>
    <dbReference type="NCBI Taxonomy" id="496857"/>
    <lineage>
        <taxon>Bacteria</taxon>
        <taxon>Bacillati</taxon>
        <taxon>Actinomycetota</taxon>
        <taxon>Actinomycetes</taxon>
        <taxon>Micrococcales</taxon>
        <taxon>Micrococcaceae</taxon>
        <taxon>Sinomonas</taxon>
    </lineage>
</organism>
<feature type="transmembrane region" description="Helical" evidence="5">
    <location>
        <begin position="50"/>
        <end position="68"/>
    </location>
</feature>
<feature type="transmembrane region" description="Helical" evidence="5">
    <location>
        <begin position="237"/>
        <end position="258"/>
    </location>
</feature>
<evidence type="ECO:0000256" key="4">
    <source>
        <dbReference type="ARBA" id="ARBA00023136"/>
    </source>
</evidence>
<dbReference type="RefSeq" id="WP_344299367.1">
    <property type="nucleotide sequence ID" value="NZ_BAAAQW010000005.1"/>
</dbReference>
<dbReference type="EMBL" id="BAAAQW010000005">
    <property type="protein sequence ID" value="GAA2199875.1"/>
    <property type="molecule type" value="Genomic_DNA"/>
</dbReference>
<dbReference type="Proteomes" id="UP001500432">
    <property type="component" value="Unassembled WGS sequence"/>
</dbReference>
<feature type="domain" description="Major facilitator superfamily (MFS) profile" evidence="6">
    <location>
        <begin position="28"/>
        <end position="412"/>
    </location>
</feature>
<feature type="transmembrane region" description="Helical" evidence="5">
    <location>
        <begin position="264"/>
        <end position="287"/>
    </location>
</feature>
<evidence type="ECO:0000313" key="7">
    <source>
        <dbReference type="EMBL" id="GAA2199875.1"/>
    </source>
</evidence>
<dbReference type="PROSITE" id="PS50850">
    <property type="entry name" value="MFS"/>
    <property type="match status" value="1"/>
</dbReference>
<dbReference type="Gene3D" id="1.20.1250.20">
    <property type="entry name" value="MFS general substrate transporter like domains"/>
    <property type="match status" value="1"/>
</dbReference>
<dbReference type="PROSITE" id="PS00216">
    <property type="entry name" value="SUGAR_TRANSPORT_1"/>
    <property type="match status" value="1"/>
</dbReference>
<gene>
    <name evidence="7" type="ORF">GCM10009849_18040</name>
</gene>
<sequence>MYLSLADWRSRRTEVPAGKVPPFRLAPTIVALGVVSLLTDVSSESVASVLPLYVTASLGLSTVAYGFMDGIYQGVSATVRIAAGMAADRSGRQKWVAFFGYGLSAAAKVVLLAANGFNSLAAVIAVDRVGKGIRTAPRDAMIRFAAQPEHLGRSFGVHRMLDTIGATLGPVLAFLILLAIPNGYGVVFVASLAFALVGLALLGLFVPNDRGRLPADAVPSPPRPRWRDVNTGPMRRLLLAAGILGLLTVGDGFLYLVLQARTSFAAQWFPLLYVGTNTAYLVLAIPIGRLADRWGRKRVFLTGHAALLAAYACAVMPWAGLPATVATLALLGVFYGATDGVLAAMAGLLAPRQAAATGIAAAQTVVAVARLLASTGFGLLWYTVGSDAAMWLVAVGLAAALPLAAMLLRTARTAAA</sequence>
<feature type="transmembrane region" description="Helical" evidence="5">
    <location>
        <begin position="160"/>
        <end position="180"/>
    </location>
</feature>
<dbReference type="InterPro" id="IPR036259">
    <property type="entry name" value="MFS_trans_sf"/>
</dbReference>
<feature type="transmembrane region" description="Helical" evidence="5">
    <location>
        <begin position="21"/>
        <end position="38"/>
    </location>
</feature>
<dbReference type="SUPFAM" id="SSF103473">
    <property type="entry name" value="MFS general substrate transporter"/>
    <property type="match status" value="1"/>
</dbReference>
<dbReference type="Pfam" id="PF07690">
    <property type="entry name" value="MFS_1"/>
    <property type="match status" value="2"/>
</dbReference>
<dbReference type="InterPro" id="IPR005829">
    <property type="entry name" value="Sugar_transporter_CS"/>
</dbReference>
<evidence type="ECO:0000256" key="1">
    <source>
        <dbReference type="ARBA" id="ARBA00004651"/>
    </source>
</evidence>
<protein>
    <submittedName>
        <fullName evidence="7">MFS transporter</fullName>
    </submittedName>
</protein>
<comment type="subcellular location">
    <subcellularLocation>
        <location evidence="1">Cell membrane</location>
        <topology evidence="1">Multi-pass membrane protein</topology>
    </subcellularLocation>
</comment>
<name>A0ABN3BSP6_9MICC</name>
<dbReference type="InterPro" id="IPR020846">
    <property type="entry name" value="MFS_dom"/>
</dbReference>
<evidence type="ECO:0000256" key="5">
    <source>
        <dbReference type="SAM" id="Phobius"/>
    </source>
</evidence>
<feature type="transmembrane region" description="Helical" evidence="5">
    <location>
        <begin position="186"/>
        <end position="206"/>
    </location>
</feature>
<dbReference type="PANTHER" id="PTHR23518">
    <property type="entry name" value="C-METHYLTRANSFERASE"/>
    <property type="match status" value="1"/>
</dbReference>
<dbReference type="CDD" id="cd17370">
    <property type="entry name" value="MFS_MJ1317_like"/>
    <property type="match status" value="1"/>
</dbReference>